<evidence type="ECO:0000313" key="8">
    <source>
        <dbReference type="Proteomes" id="UP001168528"/>
    </source>
</evidence>
<dbReference type="PIRSF" id="PIRSF035875">
    <property type="entry name" value="RNase_BN"/>
    <property type="match status" value="1"/>
</dbReference>
<feature type="transmembrane region" description="Helical" evidence="6">
    <location>
        <begin position="94"/>
        <end position="114"/>
    </location>
</feature>
<dbReference type="PANTHER" id="PTHR30213:SF1">
    <property type="entry name" value="INNER MEMBRANE PROTEIN YHJD"/>
    <property type="match status" value="1"/>
</dbReference>
<protein>
    <submittedName>
        <fullName evidence="7">YihY/virulence factor BrkB family protein</fullName>
    </submittedName>
</protein>
<gene>
    <name evidence="7" type="ORF">Q0590_30625</name>
</gene>
<dbReference type="EMBL" id="JAUKPO010000034">
    <property type="protein sequence ID" value="MDO1450668.1"/>
    <property type="molecule type" value="Genomic_DNA"/>
</dbReference>
<proteinExistence type="predicted"/>
<keyword evidence="2" id="KW-1003">Cell membrane</keyword>
<feature type="transmembrane region" description="Helical" evidence="6">
    <location>
        <begin position="219"/>
        <end position="240"/>
    </location>
</feature>
<sequence>MKVFQKIKLIWAIIKETFVNWNKSDPFRLSAVVAYYAVFSLPGLLLIVVTVTGYLVGEELVKGEIYKQANELIGEQGANQLQTMIQNAYESKSSTIATIAGLAIILFSASNLFFHLKISLNSIWGVEAQPQRAWLKLIKDRAFSYGLMLAISFLLLLSLVLTSLIAAFSGTISNLFGVSSVYVFQLTNELISLCITTALFAAIFKFLPDIIIRWKDVLVGSFISALLFGLGKFFIGLLLGQSNPGATYGAAGSIILILIWFTYSSLIFFLGAEFTQVYARKLGKQIRPKEFAVQVDKGKRDFAKAGDQAQSR</sequence>
<feature type="transmembrane region" description="Helical" evidence="6">
    <location>
        <begin position="190"/>
        <end position="207"/>
    </location>
</feature>
<evidence type="ECO:0000256" key="5">
    <source>
        <dbReference type="ARBA" id="ARBA00023136"/>
    </source>
</evidence>
<evidence type="ECO:0000256" key="4">
    <source>
        <dbReference type="ARBA" id="ARBA00022989"/>
    </source>
</evidence>
<reference evidence="7" key="1">
    <citation type="submission" date="2023-07" db="EMBL/GenBank/DDBJ databases">
        <title>The genome sequence of Rhodocytophaga aerolata KACC 12507.</title>
        <authorList>
            <person name="Zhang X."/>
        </authorList>
    </citation>
    <scope>NUCLEOTIDE SEQUENCE</scope>
    <source>
        <strain evidence="7">KACC 12507</strain>
    </source>
</reference>
<keyword evidence="5 6" id="KW-0472">Membrane</keyword>
<dbReference type="PANTHER" id="PTHR30213">
    <property type="entry name" value="INNER MEMBRANE PROTEIN YHJD"/>
    <property type="match status" value="1"/>
</dbReference>
<feature type="transmembrane region" description="Helical" evidence="6">
    <location>
        <begin position="33"/>
        <end position="56"/>
    </location>
</feature>
<name>A0ABT8RHM2_9BACT</name>
<evidence type="ECO:0000256" key="1">
    <source>
        <dbReference type="ARBA" id="ARBA00004651"/>
    </source>
</evidence>
<keyword evidence="8" id="KW-1185">Reference proteome</keyword>
<evidence type="ECO:0000313" key="7">
    <source>
        <dbReference type="EMBL" id="MDO1450668.1"/>
    </source>
</evidence>
<feature type="transmembrane region" description="Helical" evidence="6">
    <location>
        <begin position="142"/>
        <end position="170"/>
    </location>
</feature>
<dbReference type="Pfam" id="PF03631">
    <property type="entry name" value="Virul_fac_BrkB"/>
    <property type="match status" value="1"/>
</dbReference>
<evidence type="ECO:0000256" key="3">
    <source>
        <dbReference type="ARBA" id="ARBA00022692"/>
    </source>
</evidence>
<keyword evidence="3 6" id="KW-0812">Transmembrane</keyword>
<organism evidence="7 8">
    <name type="scientific">Rhodocytophaga aerolata</name>
    <dbReference type="NCBI Taxonomy" id="455078"/>
    <lineage>
        <taxon>Bacteria</taxon>
        <taxon>Pseudomonadati</taxon>
        <taxon>Bacteroidota</taxon>
        <taxon>Cytophagia</taxon>
        <taxon>Cytophagales</taxon>
        <taxon>Rhodocytophagaceae</taxon>
        <taxon>Rhodocytophaga</taxon>
    </lineage>
</organism>
<dbReference type="Proteomes" id="UP001168528">
    <property type="component" value="Unassembled WGS sequence"/>
</dbReference>
<accession>A0ABT8RHM2</accession>
<feature type="transmembrane region" description="Helical" evidence="6">
    <location>
        <begin position="246"/>
        <end position="272"/>
    </location>
</feature>
<comment type="caution">
    <text evidence="7">The sequence shown here is derived from an EMBL/GenBank/DDBJ whole genome shotgun (WGS) entry which is preliminary data.</text>
</comment>
<evidence type="ECO:0000256" key="2">
    <source>
        <dbReference type="ARBA" id="ARBA00022475"/>
    </source>
</evidence>
<comment type="subcellular location">
    <subcellularLocation>
        <location evidence="1">Cell membrane</location>
        <topology evidence="1">Multi-pass membrane protein</topology>
    </subcellularLocation>
</comment>
<evidence type="ECO:0000256" key="6">
    <source>
        <dbReference type="SAM" id="Phobius"/>
    </source>
</evidence>
<dbReference type="InterPro" id="IPR017039">
    <property type="entry name" value="Virul_fac_BrkB"/>
</dbReference>
<keyword evidence="4 6" id="KW-1133">Transmembrane helix</keyword>